<dbReference type="Gene3D" id="3.30.470.20">
    <property type="entry name" value="ATP-grasp fold, B domain"/>
    <property type="match status" value="1"/>
</dbReference>
<dbReference type="Pfam" id="PF08443">
    <property type="entry name" value="RimK"/>
    <property type="match status" value="1"/>
</dbReference>
<proteinExistence type="predicted"/>
<evidence type="ECO:0000256" key="3">
    <source>
        <dbReference type="SAM" id="MobiDB-lite"/>
    </source>
</evidence>
<feature type="domain" description="ATP-grasp" evidence="4">
    <location>
        <begin position="147"/>
        <end position="333"/>
    </location>
</feature>
<dbReference type="AlphaFoldDB" id="A0A3A1YRI5"/>
<dbReference type="GO" id="GO:0046872">
    <property type="term" value="F:metal ion binding"/>
    <property type="evidence" value="ECO:0007669"/>
    <property type="project" value="InterPro"/>
</dbReference>
<feature type="region of interest" description="Disordered" evidence="3">
    <location>
        <begin position="1061"/>
        <end position="1132"/>
    </location>
</feature>
<protein>
    <recommendedName>
        <fullName evidence="4">ATP-grasp domain-containing protein</fullName>
    </recommendedName>
</protein>
<dbReference type="PANTHER" id="PTHR21621:SF0">
    <property type="entry name" value="BETA-CITRYLGLUTAMATE SYNTHASE B-RELATED"/>
    <property type="match status" value="1"/>
</dbReference>
<dbReference type="GO" id="GO:0016879">
    <property type="term" value="F:ligase activity, forming carbon-nitrogen bonds"/>
    <property type="evidence" value="ECO:0007669"/>
    <property type="project" value="TreeGrafter"/>
</dbReference>
<dbReference type="InterPro" id="IPR011761">
    <property type="entry name" value="ATP-grasp"/>
</dbReference>
<dbReference type="PANTHER" id="PTHR21621">
    <property type="entry name" value="RIBOSOMAL PROTEIN S6 MODIFICATION PROTEIN"/>
    <property type="match status" value="1"/>
</dbReference>
<keyword evidence="2" id="KW-0547">Nucleotide-binding</keyword>
<dbReference type="PROSITE" id="PS50975">
    <property type="entry name" value="ATP_GRASP"/>
    <property type="match status" value="1"/>
</dbReference>
<feature type="compositionally biased region" description="Basic residues" evidence="3">
    <location>
        <begin position="1061"/>
        <end position="1071"/>
    </location>
</feature>
<keyword evidence="2" id="KW-0067">ATP-binding</keyword>
<keyword evidence="6" id="KW-1185">Reference proteome</keyword>
<dbReference type="OrthoDB" id="9785415at2"/>
<dbReference type="EMBL" id="NRJG01000023">
    <property type="protein sequence ID" value="RIY39869.1"/>
    <property type="molecule type" value="Genomic_DNA"/>
</dbReference>
<accession>A0A3A1YRI5</accession>
<feature type="compositionally biased region" description="Low complexity" evidence="3">
    <location>
        <begin position="1085"/>
        <end position="1102"/>
    </location>
</feature>
<keyword evidence="1" id="KW-0464">Manganese</keyword>
<dbReference type="GO" id="GO:0005737">
    <property type="term" value="C:cytoplasm"/>
    <property type="evidence" value="ECO:0007669"/>
    <property type="project" value="TreeGrafter"/>
</dbReference>
<dbReference type="RefSeq" id="WP_119530226.1">
    <property type="nucleotide sequence ID" value="NZ_JBHSSP010000010.1"/>
</dbReference>
<dbReference type="InterPro" id="IPR013651">
    <property type="entry name" value="ATP-grasp_RimK-type"/>
</dbReference>
<evidence type="ECO:0000259" key="4">
    <source>
        <dbReference type="PROSITE" id="PS50975"/>
    </source>
</evidence>
<evidence type="ECO:0000256" key="2">
    <source>
        <dbReference type="PROSITE-ProRule" id="PRU00409"/>
    </source>
</evidence>
<feature type="compositionally biased region" description="Low complexity" evidence="3">
    <location>
        <begin position="477"/>
        <end position="492"/>
    </location>
</feature>
<evidence type="ECO:0000313" key="5">
    <source>
        <dbReference type="EMBL" id="RIY39869.1"/>
    </source>
</evidence>
<dbReference type="SUPFAM" id="SSF56059">
    <property type="entry name" value="Glutathione synthetase ATP-binding domain-like"/>
    <property type="match status" value="1"/>
</dbReference>
<organism evidence="5 6">
    <name type="scientific">Psittacicella hinzii</name>
    <dbReference type="NCBI Taxonomy" id="2028575"/>
    <lineage>
        <taxon>Bacteria</taxon>
        <taxon>Pseudomonadati</taxon>
        <taxon>Pseudomonadota</taxon>
        <taxon>Gammaproteobacteria</taxon>
        <taxon>Pasteurellales</taxon>
        <taxon>Psittacicellaceae</taxon>
        <taxon>Psittacicella</taxon>
    </lineage>
</organism>
<gene>
    <name evidence="5" type="ORF">CKF58_01500</name>
</gene>
<feature type="region of interest" description="Disordered" evidence="3">
    <location>
        <begin position="955"/>
        <end position="982"/>
    </location>
</feature>
<feature type="region of interest" description="Disordered" evidence="3">
    <location>
        <begin position="672"/>
        <end position="693"/>
    </location>
</feature>
<dbReference type="Gene3D" id="3.40.50.20">
    <property type="match status" value="1"/>
</dbReference>
<reference evidence="5 6" key="1">
    <citation type="submission" date="2017-08" db="EMBL/GenBank/DDBJ databases">
        <title>Reclassification of Bisgaard taxon 37 and 44.</title>
        <authorList>
            <person name="Christensen H."/>
        </authorList>
    </citation>
    <scope>NUCLEOTIDE SEQUENCE [LARGE SCALE GENOMIC DNA]</scope>
    <source>
        <strain evidence="5 6">111</strain>
    </source>
</reference>
<sequence length="1209" mass="131540">MTKHYRIINLIKREKIYTNQALEQVISAFNQAQSYVYVDFAHYDLDNFALFMQDNELVVTYYTGHKKRQSYIYPEDYYAKAQAQQAFTEKATSIEYLDPQNVDLVLTRFGPQFNHNGFAIVQALEYLGFTVTNGIQGLRNCRDKWLSYLQVADLVPLVNSSFCTWQQYANLPDDFLAYPRITKPNSASMGGNHLNLAYNRQQLAHQSLQLQQFDFALSQDYIQSYDTRNYDLRVMVLNGEVTGAFLRVSQEDKIVANIAQGGYGVPYQITPTLRAQAIAIAQHLGLDICGLDFIFNQDLQQWQFLEANACPGFYAYDKVLGKNFAQDILDYLLLRLTGQTSAYFLNALQPLEQADIEALQPLTREQALAWQQDFAAQELAKQQALVAQSIKQAAQEQLMQELAAQGIKNVAELVAQTSLMAELTPEQIASISTNAVNDITSNAATSNATTSKKATTKLTTQDAVNNLSNFYSDSDKSSNTSSNISNNASNNADNLTSDAQTCAIAQANYQALTHNIASTERAQALVTQKQEQAAHIPEVDLDSQSSVLAAANQAEQSAQAAQEVTQATKTLAAVAKVHSLAAELASQAADAGISIQDTNPVTMQQGEEKKAAKQLAKFNQAVREEQELPDLSMPAFVISQNDYLQTEVISGVQSNIGQVNTDQNTTVNSLDTVDSTAHSSNPASSVSYTKDSSSIDDNYVTNKANASQVASTSSAPSTTDEFSVTNASNTSYKVGITNKAEVTNASNVTDEASITNAPSVINEARGDIGSTVDHDTVNSTNNSVPQITANPDEYIFAPDPERLAKKVAQAQAEITKAQLAKYQGQYVAEHTPHSFVAFDEESHVSNVDLSAADEQALASELMTSDALVTPQIDLPISIQEETSVNSTTDISEPVVSVENTAENTAGNTIGNSAENTIGTKAGSTVDPTVSSSIVTFVTTEKSVKTEPLASRLLATTAVNQTNSRSANSRSTVPSSDYSNSPSMNNWQPISTWEPDDYQSLSCPAAVPIFVNPQLQSGATINPLKQTATQPTDFDSFNYEAYFAQYSHSDKLNPHTYQAQRKISRLGRHSAQHNHLSVPSAVRPTASSAGQSSAVLSSAMQSSTVNPTVQSSTHPTVVAETQSNNPQDNSTLTHSQNFEATNYKPALSNTTLAAIFPASEFARATTKETKVALSPYNNFPLATDNPLNLVKITEKQLRLSQHKQKLKSKS</sequence>
<evidence type="ECO:0000313" key="6">
    <source>
        <dbReference type="Proteomes" id="UP000265916"/>
    </source>
</evidence>
<feature type="compositionally biased region" description="Polar residues" evidence="3">
    <location>
        <begin position="1103"/>
        <end position="1132"/>
    </location>
</feature>
<feature type="compositionally biased region" description="Polar residues" evidence="3">
    <location>
        <begin position="956"/>
        <end position="982"/>
    </location>
</feature>
<name>A0A3A1YRI5_9GAMM</name>
<dbReference type="GO" id="GO:0005524">
    <property type="term" value="F:ATP binding"/>
    <property type="evidence" value="ECO:0007669"/>
    <property type="project" value="UniProtKB-UniRule"/>
</dbReference>
<evidence type="ECO:0000256" key="1">
    <source>
        <dbReference type="ARBA" id="ARBA00023211"/>
    </source>
</evidence>
<dbReference type="Proteomes" id="UP000265916">
    <property type="component" value="Unassembled WGS sequence"/>
</dbReference>
<feature type="region of interest" description="Disordered" evidence="3">
    <location>
        <begin position="470"/>
        <end position="492"/>
    </location>
</feature>
<comment type="caution">
    <text evidence="5">The sequence shown here is derived from an EMBL/GenBank/DDBJ whole genome shotgun (WGS) entry which is preliminary data.</text>
</comment>